<reference evidence="2" key="1">
    <citation type="submission" date="2016-11" db="UniProtKB">
        <authorList>
            <consortium name="WormBaseParasite"/>
        </authorList>
    </citation>
    <scope>IDENTIFICATION</scope>
    <source>
        <strain evidence="2">KR3021</strain>
    </source>
</reference>
<organism evidence="1 2">
    <name type="scientific">Rhabditophanes sp. KR3021</name>
    <dbReference type="NCBI Taxonomy" id="114890"/>
    <lineage>
        <taxon>Eukaryota</taxon>
        <taxon>Metazoa</taxon>
        <taxon>Ecdysozoa</taxon>
        <taxon>Nematoda</taxon>
        <taxon>Chromadorea</taxon>
        <taxon>Rhabditida</taxon>
        <taxon>Tylenchina</taxon>
        <taxon>Panagrolaimomorpha</taxon>
        <taxon>Strongyloidoidea</taxon>
        <taxon>Alloionematidae</taxon>
        <taxon>Rhabditophanes</taxon>
    </lineage>
</organism>
<sequence>MNDRLKLAVERVSTKTFVVFPESETVKTYEQFYSDVLSFAKGLVHLNLSKGDRIAICSPNNYMWVVTQFASSLLGLILVAINPGYRETELRYALKKVGVSCLVAPIKFKSTNYYKMMTAIFPEMNHLPKGVGLIKSKEFPEFKNFIAISEENANLNGCWNSNDILEMGSKDDENKAIEMSKLVRSDDLANIQYTSGTTGQPKGVVSAHHSIVNNANLCRHEWGLKESETIMCMPCPLFHALGCVLGSLLTVVNQSTIVYPSTIFSANQSLQAVCNEKCDFIMGTPTMYVDFLKKQSEKGYNLKSLKGGLIAGAPVAAPLIEKLINEMNMKGIIVSYGMTEMNLTLNSDISVCPEERIKSTGKVLPHMECAIFDDNKHMVPLNQVGHLCFRGISVMREYWDDQEKTNKDYSSDRWFHTGDLAKMNSDGSVTISGREKDMIIRGGENIYPSEVEQFIMKIDGIVEVQVVGVPDERLGEQVCAWINVKEDKKELITVEYIKEYLKNKITYFKIPKYILFKADFPRTASGKIQKFRIQEETILELELNKHLK</sequence>
<protein>
    <submittedName>
        <fullName evidence="2">AMP-binding domain-containing protein</fullName>
    </submittedName>
</protein>
<proteinExistence type="predicted"/>
<dbReference type="WBParaSite" id="RSKR_0001062900.1">
    <property type="protein sequence ID" value="RSKR_0001062900.1"/>
    <property type="gene ID" value="RSKR_0001062900"/>
</dbReference>
<evidence type="ECO:0000313" key="2">
    <source>
        <dbReference type="WBParaSite" id="RSKR_0001062900.1"/>
    </source>
</evidence>
<accession>A0AC35UDH6</accession>
<dbReference type="Proteomes" id="UP000095286">
    <property type="component" value="Unplaced"/>
</dbReference>
<name>A0AC35UDH6_9BILA</name>
<evidence type="ECO:0000313" key="1">
    <source>
        <dbReference type="Proteomes" id="UP000095286"/>
    </source>
</evidence>